<protein>
    <recommendedName>
        <fullName evidence="1">C-type lectin domain-containing protein</fullName>
    </recommendedName>
</protein>
<dbReference type="CDD" id="cd00037">
    <property type="entry name" value="CLECT"/>
    <property type="match status" value="1"/>
</dbReference>
<gene>
    <name evidence="2" type="ORF">OXX778_LOCUS11344</name>
</gene>
<dbReference type="InterPro" id="IPR016186">
    <property type="entry name" value="C-type_lectin-like/link_sf"/>
</dbReference>
<organism evidence="2 3">
    <name type="scientific">Brachionus calyciflorus</name>
    <dbReference type="NCBI Taxonomy" id="104777"/>
    <lineage>
        <taxon>Eukaryota</taxon>
        <taxon>Metazoa</taxon>
        <taxon>Spiralia</taxon>
        <taxon>Gnathifera</taxon>
        <taxon>Rotifera</taxon>
        <taxon>Eurotatoria</taxon>
        <taxon>Monogononta</taxon>
        <taxon>Pseudotrocha</taxon>
        <taxon>Ploima</taxon>
        <taxon>Brachionidae</taxon>
        <taxon>Brachionus</taxon>
    </lineage>
</organism>
<name>A0A813ZIA0_9BILA</name>
<reference evidence="2" key="1">
    <citation type="submission" date="2021-02" db="EMBL/GenBank/DDBJ databases">
        <authorList>
            <person name="Nowell W R."/>
        </authorList>
    </citation>
    <scope>NUCLEOTIDE SEQUENCE</scope>
    <source>
        <strain evidence="2">Ploen Becks lab</strain>
    </source>
</reference>
<accession>A0A813ZIA0</accession>
<comment type="caution">
    <text evidence="2">The sequence shown here is derived from an EMBL/GenBank/DDBJ whole genome shotgun (WGS) entry which is preliminary data.</text>
</comment>
<dbReference type="InterPro" id="IPR001304">
    <property type="entry name" value="C-type_lectin-like"/>
</dbReference>
<sequence>MCSMDESCVYVSFIKNECLLNSFDENFNFSSSSGKKVFQKKNFGFQEKAISGPDQNISNVSCLNNSYLWSHNTNSCVLCKAGFIKYEEFPFSCYHNKVGLRNFIESKSYCESMNSFLLRPKTENERFFFIKKFPYRDFFVDSFITSLGQIYKWSDGSIVFGFDVWQPNNYDGKGNLVQDSLMILSNGYLNDASGKNNYSITICQHN</sequence>
<evidence type="ECO:0000259" key="1">
    <source>
        <dbReference type="SMART" id="SM00034"/>
    </source>
</evidence>
<feature type="domain" description="C-type lectin" evidence="1">
    <location>
        <begin position="79"/>
        <end position="204"/>
    </location>
</feature>
<dbReference type="SUPFAM" id="SSF56436">
    <property type="entry name" value="C-type lectin-like"/>
    <property type="match status" value="1"/>
</dbReference>
<dbReference type="SMART" id="SM00034">
    <property type="entry name" value="CLECT"/>
    <property type="match status" value="1"/>
</dbReference>
<keyword evidence="3" id="KW-1185">Reference proteome</keyword>
<proteinExistence type="predicted"/>
<dbReference type="InterPro" id="IPR016187">
    <property type="entry name" value="CTDL_fold"/>
</dbReference>
<evidence type="ECO:0000313" key="2">
    <source>
        <dbReference type="EMBL" id="CAF0899895.1"/>
    </source>
</evidence>
<dbReference type="Gene3D" id="3.10.100.10">
    <property type="entry name" value="Mannose-Binding Protein A, subunit A"/>
    <property type="match status" value="1"/>
</dbReference>
<dbReference type="AlphaFoldDB" id="A0A813ZIA0"/>
<dbReference type="EMBL" id="CAJNOC010001910">
    <property type="protein sequence ID" value="CAF0899895.1"/>
    <property type="molecule type" value="Genomic_DNA"/>
</dbReference>
<dbReference type="Proteomes" id="UP000663879">
    <property type="component" value="Unassembled WGS sequence"/>
</dbReference>
<evidence type="ECO:0000313" key="3">
    <source>
        <dbReference type="Proteomes" id="UP000663879"/>
    </source>
</evidence>